<keyword evidence="2" id="KW-1185">Reference proteome</keyword>
<dbReference type="Proteomes" id="UP000472277">
    <property type="component" value="Chromosome 39"/>
</dbReference>
<evidence type="ECO:0000313" key="1">
    <source>
        <dbReference type="Ensembl" id="ENSSTUP00000091445.1"/>
    </source>
</evidence>
<protein>
    <submittedName>
        <fullName evidence="1">Uncharacterized protein</fullName>
    </submittedName>
</protein>
<dbReference type="Ensembl" id="ENSSTUT00000097285.1">
    <property type="protein sequence ID" value="ENSSTUP00000091445.1"/>
    <property type="gene ID" value="ENSSTUG00000040179.1"/>
</dbReference>
<name>A0A674D699_SALTR</name>
<proteinExistence type="predicted"/>
<sequence length="160" mass="18402">HRPEHRPDKEHISEMDRRVKEVRKINRNGTENSQKTLVDIRSRRIINPVRRWRELAPQDEEVGVCTDGVCLLLPVTSSYAGTSRKVVISLDLGMRLCGTIGYDASWVTVVDVFRGSLLRGQVGERRGKEAIPLHTETHTHSQKIRENIYHLNRCRQAKQS</sequence>
<reference evidence="1" key="1">
    <citation type="submission" date="2025-08" db="UniProtKB">
        <authorList>
            <consortium name="Ensembl"/>
        </authorList>
    </citation>
    <scope>IDENTIFICATION</scope>
</reference>
<dbReference type="AlphaFoldDB" id="A0A674D699"/>
<dbReference type="InParanoid" id="A0A674D699"/>
<reference evidence="1" key="2">
    <citation type="submission" date="2025-09" db="UniProtKB">
        <authorList>
            <consortium name="Ensembl"/>
        </authorList>
    </citation>
    <scope>IDENTIFICATION</scope>
</reference>
<organism evidence="1 2">
    <name type="scientific">Salmo trutta</name>
    <name type="common">Brown trout</name>
    <dbReference type="NCBI Taxonomy" id="8032"/>
    <lineage>
        <taxon>Eukaryota</taxon>
        <taxon>Metazoa</taxon>
        <taxon>Chordata</taxon>
        <taxon>Craniata</taxon>
        <taxon>Vertebrata</taxon>
        <taxon>Euteleostomi</taxon>
        <taxon>Actinopterygii</taxon>
        <taxon>Neopterygii</taxon>
        <taxon>Teleostei</taxon>
        <taxon>Protacanthopterygii</taxon>
        <taxon>Salmoniformes</taxon>
        <taxon>Salmonidae</taxon>
        <taxon>Salmoninae</taxon>
        <taxon>Salmo</taxon>
    </lineage>
</organism>
<evidence type="ECO:0000313" key="2">
    <source>
        <dbReference type="Proteomes" id="UP000472277"/>
    </source>
</evidence>
<accession>A0A674D699</accession>